<dbReference type="FunFam" id="3.40.50.300:FF:001255">
    <property type="entry name" value="DNA polymerase III subunit delta"/>
    <property type="match status" value="1"/>
</dbReference>
<dbReference type="NCBIfam" id="TIGR00678">
    <property type="entry name" value="holB"/>
    <property type="match status" value="1"/>
</dbReference>
<proteinExistence type="predicted"/>
<reference evidence="1 2" key="1">
    <citation type="submission" date="2018-11" db="EMBL/GenBank/DDBJ databases">
        <title>Genomic Encyclopedia of Type Strains, Phase IV (KMG-IV): sequencing the most valuable type-strain genomes for metagenomic binning, comparative biology and taxonomic classification.</title>
        <authorList>
            <person name="Goeker M."/>
        </authorList>
    </citation>
    <scope>NUCLEOTIDE SEQUENCE [LARGE SCALE GENOMIC DNA]</scope>
    <source>
        <strain evidence="1 2">DSM 26537</strain>
    </source>
</reference>
<dbReference type="InterPro" id="IPR027417">
    <property type="entry name" value="P-loop_NTPase"/>
</dbReference>
<keyword evidence="2" id="KW-1185">Reference proteome</keyword>
<protein>
    <submittedName>
        <fullName evidence="1">DNA polymerase-3 subunit delta</fullName>
    </submittedName>
</protein>
<dbReference type="GO" id="GO:0006261">
    <property type="term" value="P:DNA-templated DNA replication"/>
    <property type="evidence" value="ECO:0007669"/>
    <property type="project" value="TreeGrafter"/>
</dbReference>
<dbReference type="EMBL" id="RJVG01000021">
    <property type="protein sequence ID" value="ROR21348.1"/>
    <property type="molecule type" value="Genomic_DNA"/>
</dbReference>
<name>A0A3N1X5Y2_9FIRM</name>
<dbReference type="Proteomes" id="UP000273083">
    <property type="component" value="Unassembled WGS sequence"/>
</dbReference>
<sequence length="331" mass="38030">MDFKNVIGHEQVIEHMQNAIKYKKVSHAYILNGEEGTGKKLLANIFAKALQCHQEDDTDSCGTCTSCLQADSGNHPDIKYITHEKISIGVDDIREQVNNDIGIKPYSSQYKIYIVDDADKMTEQAQNAILKTIEEPPVYGIIILLTDNLNQLLPTILSRCVTLNLKPVRTDMIKDYLMTEYKIPDYMAELSASFCQGNVGKAIKYASSEEFLKIKEEVLHLLRYIEEMEFYEIIDAIKSISVNKLEINDYLDLIMLWYRDILMFKVTKNPNLLLFKEEYKYISNQASMRDYEGIENIINAIDKAKIRLKANVNFDIAIELMLLTLKENAND</sequence>
<gene>
    <name evidence="1" type="ORF">EDD66_1219</name>
</gene>
<accession>A0A3N1X5Y2</accession>
<dbReference type="GO" id="GO:0003887">
    <property type="term" value="F:DNA-directed DNA polymerase activity"/>
    <property type="evidence" value="ECO:0007669"/>
    <property type="project" value="InterPro"/>
</dbReference>
<dbReference type="GO" id="GO:0008408">
    <property type="term" value="F:3'-5' exonuclease activity"/>
    <property type="evidence" value="ECO:0007669"/>
    <property type="project" value="InterPro"/>
</dbReference>
<dbReference type="Pfam" id="PF13177">
    <property type="entry name" value="DNA_pol3_delta2"/>
    <property type="match status" value="1"/>
</dbReference>
<dbReference type="InterPro" id="IPR050238">
    <property type="entry name" value="DNA_Rep/Repair_Clamp_Loader"/>
</dbReference>
<dbReference type="CDD" id="cd00009">
    <property type="entry name" value="AAA"/>
    <property type="match status" value="1"/>
</dbReference>
<dbReference type="AlphaFoldDB" id="A0A3N1X5Y2"/>
<dbReference type="Gene3D" id="3.40.50.300">
    <property type="entry name" value="P-loop containing nucleotide triphosphate hydrolases"/>
    <property type="match status" value="1"/>
</dbReference>
<dbReference type="InterPro" id="IPR004622">
    <property type="entry name" value="DNA_pol_HolB"/>
</dbReference>
<dbReference type="SUPFAM" id="SSF52540">
    <property type="entry name" value="P-loop containing nucleoside triphosphate hydrolases"/>
    <property type="match status" value="1"/>
</dbReference>
<evidence type="ECO:0000313" key="2">
    <source>
        <dbReference type="Proteomes" id="UP000273083"/>
    </source>
</evidence>
<organism evidence="1 2">
    <name type="scientific">Mobilisporobacter senegalensis</name>
    <dbReference type="NCBI Taxonomy" id="1329262"/>
    <lineage>
        <taxon>Bacteria</taxon>
        <taxon>Bacillati</taxon>
        <taxon>Bacillota</taxon>
        <taxon>Clostridia</taxon>
        <taxon>Lachnospirales</taxon>
        <taxon>Lachnospiraceae</taxon>
        <taxon>Mobilisporobacter</taxon>
    </lineage>
</organism>
<comment type="caution">
    <text evidence="1">The sequence shown here is derived from an EMBL/GenBank/DDBJ whole genome shotgun (WGS) entry which is preliminary data.</text>
</comment>
<dbReference type="PANTHER" id="PTHR11669:SF8">
    <property type="entry name" value="DNA POLYMERASE III SUBUNIT DELTA"/>
    <property type="match status" value="1"/>
</dbReference>
<evidence type="ECO:0000313" key="1">
    <source>
        <dbReference type="EMBL" id="ROR21348.1"/>
    </source>
</evidence>
<dbReference type="PANTHER" id="PTHR11669">
    <property type="entry name" value="REPLICATION FACTOR C / DNA POLYMERASE III GAMMA-TAU SUBUNIT"/>
    <property type="match status" value="1"/>
</dbReference>